<sequence>MNFYEKLSTVYDTVFSYNENTHKLLRETLNLSRGERFLDVACGTGTYSLALNKDGFSGCGVDLDNKMIEIAKTKSNELNNLGFNTMDMREINLQFHNTFNLIYCIGNSLVHLSNALEIEKAINDFYSILQENGYILIQIINYDRILKNNIKNLPTIQKDNVDFVRNYDYKKDENKIYFNTELRIQGDTNVYKGSTPLIPLKSKDLINIIKKCGFKDIEVFGDFKKSVFNIDSYGLIIRACK</sequence>
<reference evidence="4 5" key="1">
    <citation type="submission" date="2016-10" db="EMBL/GenBank/DDBJ databases">
        <authorList>
            <person name="de Groot N.N."/>
        </authorList>
    </citation>
    <scope>NUCLEOTIDE SEQUENCE [LARGE SCALE GENOMIC DNA]</scope>
    <source>
        <strain evidence="4 5">DSM 12271</strain>
    </source>
</reference>
<proteinExistence type="predicted"/>
<dbReference type="Pfam" id="PF13649">
    <property type="entry name" value="Methyltransf_25"/>
    <property type="match status" value="1"/>
</dbReference>
<keyword evidence="1 4" id="KW-0489">Methyltransferase</keyword>
<evidence type="ECO:0000259" key="3">
    <source>
        <dbReference type="Pfam" id="PF13649"/>
    </source>
</evidence>
<feature type="domain" description="Methyltransferase" evidence="3">
    <location>
        <begin position="38"/>
        <end position="133"/>
    </location>
</feature>
<dbReference type="GO" id="GO:0008168">
    <property type="term" value="F:methyltransferase activity"/>
    <property type="evidence" value="ECO:0007669"/>
    <property type="project" value="UniProtKB-KW"/>
</dbReference>
<keyword evidence="5" id="KW-1185">Reference proteome</keyword>
<evidence type="ECO:0000313" key="4">
    <source>
        <dbReference type="EMBL" id="SFA69288.1"/>
    </source>
</evidence>
<dbReference type="RefSeq" id="WP_090037450.1">
    <property type="nucleotide sequence ID" value="NZ_FOKI01000001.1"/>
</dbReference>
<dbReference type="EMBL" id="FOKI01000001">
    <property type="protein sequence ID" value="SFA69288.1"/>
    <property type="molecule type" value="Genomic_DNA"/>
</dbReference>
<dbReference type="SUPFAM" id="SSF53335">
    <property type="entry name" value="S-adenosyl-L-methionine-dependent methyltransferases"/>
    <property type="match status" value="1"/>
</dbReference>
<organism evidence="4 5">
    <name type="scientific">Clostridium frigidicarnis</name>
    <dbReference type="NCBI Taxonomy" id="84698"/>
    <lineage>
        <taxon>Bacteria</taxon>
        <taxon>Bacillati</taxon>
        <taxon>Bacillota</taxon>
        <taxon>Clostridia</taxon>
        <taxon>Eubacteriales</taxon>
        <taxon>Clostridiaceae</taxon>
        <taxon>Clostridium</taxon>
    </lineage>
</organism>
<accession>A0A1I0UZ25</accession>
<dbReference type="InterPro" id="IPR041698">
    <property type="entry name" value="Methyltransf_25"/>
</dbReference>
<dbReference type="PANTHER" id="PTHR43861">
    <property type="entry name" value="TRANS-ACONITATE 2-METHYLTRANSFERASE-RELATED"/>
    <property type="match status" value="1"/>
</dbReference>
<gene>
    <name evidence="4" type="ORF">SAMN04488528_100130</name>
</gene>
<dbReference type="CDD" id="cd02440">
    <property type="entry name" value="AdoMet_MTases"/>
    <property type="match status" value="1"/>
</dbReference>
<dbReference type="Gene3D" id="2.20.25.110">
    <property type="entry name" value="S-adenosyl-L-methionine-dependent methyltransferases"/>
    <property type="match status" value="1"/>
</dbReference>
<evidence type="ECO:0000313" key="5">
    <source>
        <dbReference type="Proteomes" id="UP000198619"/>
    </source>
</evidence>
<keyword evidence="4" id="KW-0830">Ubiquinone</keyword>
<dbReference type="InterPro" id="IPR029063">
    <property type="entry name" value="SAM-dependent_MTases_sf"/>
</dbReference>
<name>A0A1I0UZ25_9CLOT</name>
<dbReference type="STRING" id="84698.SAMN04488528_100130"/>
<dbReference type="Proteomes" id="UP000198619">
    <property type="component" value="Unassembled WGS sequence"/>
</dbReference>
<dbReference type="AlphaFoldDB" id="A0A1I0UZ25"/>
<dbReference type="GO" id="GO:0032259">
    <property type="term" value="P:methylation"/>
    <property type="evidence" value="ECO:0007669"/>
    <property type="project" value="UniProtKB-KW"/>
</dbReference>
<evidence type="ECO:0000256" key="2">
    <source>
        <dbReference type="ARBA" id="ARBA00022679"/>
    </source>
</evidence>
<evidence type="ECO:0000256" key="1">
    <source>
        <dbReference type="ARBA" id="ARBA00022603"/>
    </source>
</evidence>
<dbReference type="Gene3D" id="3.40.50.150">
    <property type="entry name" value="Vaccinia Virus protein VP39"/>
    <property type="match status" value="1"/>
</dbReference>
<protein>
    <submittedName>
        <fullName evidence="4">Ubiquinone/menaquinone biosynthesis C-methylase UbiE</fullName>
    </submittedName>
</protein>
<dbReference type="PANTHER" id="PTHR43861:SF1">
    <property type="entry name" value="TRANS-ACONITATE 2-METHYLTRANSFERASE"/>
    <property type="match status" value="1"/>
</dbReference>
<keyword evidence="2" id="KW-0808">Transferase</keyword>
<dbReference type="OrthoDB" id="9791837at2"/>